<organism evidence="2 3">
    <name type="scientific">Sphingobium cyanobacteriorum</name>
    <dbReference type="NCBI Taxonomy" id="3063954"/>
    <lineage>
        <taxon>Bacteria</taxon>
        <taxon>Pseudomonadati</taxon>
        <taxon>Pseudomonadota</taxon>
        <taxon>Alphaproteobacteria</taxon>
        <taxon>Sphingomonadales</taxon>
        <taxon>Sphingomonadaceae</taxon>
        <taxon>Sphingobium</taxon>
    </lineage>
</organism>
<feature type="domain" description="GIY-YIG" evidence="1">
    <location>
        <begin position="163"/>
        <end position="262"/>
    </location>
</feature>
<accession>A0ABT8ZTP7</accession>
<evidence type="ECO:0000313" key="3">
    <source>
        <dbReference type="Proteomes" id="UP001176471"/>
    </source>
</evidence>
<dbReference type="RefSeq" id="WP_124811278.1">
    <property type="nucleotide sequence ID" value="NZ_JAUQOM010000016.1"/>
</dbReference>
<protein>
    <recommendedName>
        <fullName evidence="1">GIY-YIG domain-containing protein</fullName>
    </recommendedName>
</protein>
<dbReference type="PROSITE" id="PS50164">
    <property type="entry name" value="GIY_YIG"/>
    <property type="match status" value="1"/>
</dbReference>
<gene>
    <name evidence="2" type="ORF">Q4610_18890</name>
</gene>
<comment type="caution">
    <text evidence="2">The sequence shown here is derived from an EMBL/GenBank/DDBJ whole genome shotgun (WGS) entry which is preliminary data.</text>
</comment>
<evidence type="ECO:0000313" key="2">
    <source>
        <dbReference type="EMBL" id="MDO7837115.1"/>
    </source>
</evidence>
<sequence>MASPVSIDRGWWEHLTPTPMHKLRAAVERQLRAWCETDYGKFWLSSAREPGGVIRINAGDAIPDFHMVAMRSGLKFVAPQKRMREGHRNVSIGTDDYRSGKPQQAGELILSPVIRLDLVSDPALMAAARRFDISMPSAHVTEPSILFSAPAHILIRPNGWPKKSFVLYQHIFGEGSSYPVDGYFYVGITTRSWKTRWAEHRRAMRKGSNLLFHRKLREELEAERVTYIHHKVMAVTTNVEALYEAEAALVRGHWEDTRRLNMIPGGRAGYR</sequence>
<dbReference type="EMBL" id="JAUQOM010000016">
    <property type="protein sequence ID" value="MDO7837115.1"/>
    <property type="molecule type" value="Genomic_DNA"/>
</dbReference>
<keyword evidence="3" id="KW-1185">Reference proteome</keyword>
<name>A0ABT8ZTP7_9SPHN</name>
<reference evidence="2" key="1">
    <citation type="submission" date="2023-07" db="EMBL/GenBank/DDBJ databases">
        <title>Bacterial whole genome sequence for Sphingobium sp. HBC34.</title>
        <authorList>
            <person name="Le V."/>
            <person name="Ko S.-R."/>
            <person name="Ahn C.-Y."/>
            <person name="Oh H.-M."/>
        </authorList>
    </citation>
    <scope>NUCLEOTIDE SEQUENCE</scope>
    <source>
        <strain evidence="2">HBC34</strain>
    </source>
</reference>
<dbReference type="InterPro" id="IPR000305">
    <property type="entry name" value="GIY-YIG_endonuc"/>
</dbReference>
<evidence type="ECO:0000259" key="1">
    <source>
        <dbReference type="PROSITE" id="PS50164"/>
    </source>
</evidence>
<dbReference type="Proteomes" id="UP001176471">
    <property type="component" value="Unassembled WGS sequence"/>
</dbReference>
<proteinExistence type="predicted"/>